<keyword evidence="3 5" id="KW-1133">Transmembrane helix</keyword>
<evidence type="ECO:0000256" key="4">
    <source>
        <dbReference type="ARBA" id="ARBA00023136"/>
    </source>
</evidence>
<evidence type="ECO:0000256" key="3">
    <source>
        <dbReference type="ARBA" id="ARBA00022989"/>
    </source>
</evidence>
<proteinExistence type="predicted"/>
<dbReference type="AlphaFoldDB" id="A0A9Q0AIB7"/>
<gene>
    <name evidence="6" type="ORF">JX265_013689</name>
</gene>
<evidence type="ECO:0000256" key="2">
    <source>
        <dbReference type="ARBA" id="ARBA00022692"/>
    </source>
</evidence>
<dbReference type="GO" id="GO:0004930">
    <property type="term" value="F:G protein-coupled receptor activity"/>
    <property type="evidence" value="ECO:0007669"/>
    <property type="project" value="TreeGrafter"/>
</dbReference>
<dbReference type="GO" id="GO:0007189">
    <property type="term" value="P:adenylate cyclase-activating G protein-coupled receptor signaling pathway"/>
    <property type="evidence" value="ECO:0007669"/>
    <property type="project" value="TreeGrafter"/>
</dbReference>
<evidence type="ECO:0000256" key="5">
    <source>
        <dbReference type="SAM" id="Phobius"/>
    </source>
</evidence>
<reference evidence="6" key="1">
    <citation type="submission" date="2021-03" db="EMBL/GenBank/DDBJ databases">
        <title>Revisited historic fungal species revealed as producer of novel bioactive compounds through whole genome sequencing and comparative genomics.</title>
        <authorList>
            <person name="Vignolle G.A."/>
            <person name="Hochenegger N."/>
            <person name="Mach R.L."/>
            <person name="Mach-Aigner A.R."/>
            <person name="Javad Rahimi M."/>
            <person name="Salim K.A."/>
            <person name="Chan C.M."/>
            <person name="Lim L.B.L."/>
            <person name="Cai F."/>
            <person name="Druzhinina I.S."/>
            <person name="U'Ren J.M."/>
            <person name="Derntl C."/>
        </authorList>
    </citation>
    <scope>NUCLEOTIDE SEQUENCE</scope>
    <source>
        <strain evidence="6">TUCIM 5799</strain>
    </source>
</reference>
<keyword evidence="4 5" id="KW-0472">Membrane</keyword>
<name>A0A9Q0AIB7_9PEZI</name>
<dbReference type="GO" id="GO:0005886">
    <property type="term" value="C:plasma membrane"/>
    <property type="evidence" value="ECO:0007669"/>
    <property type="project" value="TreeGrafter"/>
</dbReference>
<evidence type="ECO:0008006" key="8">
    <source>
        <dbReference type="Google" id="ProtNLM"/>
    </source>
</evidence>
<feature type="transmembrane region" description="Helical" evidence="5">
    <location>
        <begin position="115"/>
        <end position="135"/>
    </location>
</feature>
<feature type="transmembrane region" description="Helical" evidence="5">
    <location>
        <begin position="30"/>
        <end position="53"/>
    </location>
</feature>
<comment type="caution">
    <text evidence="6">The sequence shown here is derived from an EMBL/GenBank/DDBJ whole genome shotgun (WGS) entry which is preliminary data.</text>
</comment>
<evidence type="ECO:0000256" key="1">
    <source>
        <dbReference type="ARBA" id="ARBA00004141"/>
    </source>
</evidence>
<sequence>MATDNTGIPEAYYEAPYSLTNMSDEIRNGLLAIGTLATMSLVLTSGLLAFITWRMITWRSHYTRAVARNQAVVLIYQLILADFFQSLGFLLSFYWTSLRLIAGPEGACFAQGILIQFGDVASAFFVLAIAAHTTYQVVLSRNVPYKMFVLYILVIWAFALLLTCLVPIVGGRYVILRAGIWIEVLGCYQNP</sequence>
<dbReference type="PANTHER" id="PTHR23112:SF37">
    <property type="entry name" value="G PROTEIN-COUPLED RECEPTOR GPR1"/>
    <property type="match status" value="1"/>
</dbReference>
<keyword evidence="2 5" id="KW-0812">Transmembrane</keyword>
<dbReference type="PANTHER" id="PTHR23112">
    <property type="entry name" value="G PROTEIN-COUPLED RECEPTOR 157-RELATED"/>
    <property type="match status" value="1"/>
</dbReference>
<dbReference type="Gene3D" id="1.20.1070.10">
    <property type="entry name" value="Rhodopsin 7-helix transmembrane proteins"/>
    <property type="match status" value="1"/>
</dbReference>
<dbReference type="Proteomes" id="UP000829685">
    <property type="component" value="Unassembled WGS sequence"/>
</dbReference>
<accession>A0A9Q0AIB7</accession>
<evidence type="ECO:0000313" key="7">
    <source>
        <dbReference type="Proteomes" id="UP000829685"/>
    </source>
</evidence>
<evidence type="ECO:0000313" key="6">
    <source>
        <dbReference type="EMBL" id="KAI1849039.1"/>
    </source>
</evidence>
<dbReference type="SUPFAM" id="SSF81321">
    <property type="entry name" value="Family A G protein-coupled receptor-like"/>
    <property type="match status" value="1"/>
</dbReference>
<feature type="transmembrane region" description="Helical" evidence="5">
    <location>
        <begin position="74"/>
        <end position="95"/>
    </location>
</feature>
<protein>
    <recommendedName>
        <fullName evidence="8">G-protein coupled receptors family 1 profile domain-containing protein</fullName>
    </recommendedName>
</protein>
<keyword evidence="7" id="KW-1185">Reference proteome</keyword>
<organism evidence="6 7">
    <name type="scientific">Neoarthrinium moseri</name>
    <dbReference type="NCBI Taxonomy" id="1658444"/>
    <lineage>
        <taxon>Eukaryota</taxon>
        <taxon>Fungi</taxon>
        <taxon>Dikarya</taxon>
        <taxon>Ascomycota</taxon>
        <taxon>Pezizomycotina</taxon>
        <taxon>Sordariomycetes</taxon>
        <taxon>Xylariomycetidae</taxon>
        <taxon>Amphisphaeriales</taxon>
        <taxon>Apiosporaceae</taxon>
        <taxon>Neoarthrinium</taxon>
    </lineage>
</organism>
<dbReference type="EMBL" id="JAFIMR010000079">
    <property type="protein sequence ID" value="KAI1849039.1"/>
    <property type="molecule type" value="Genomic_DNA"/>
</dbReference>
<feature type="transmembrane region" description="Helical" evidence="5">
    <location>
        <begin position="147"/>
        <end position="169"/>
    </location>
</feature>
<comment type="subcellular location">
    <subcellularLocation>
        <location evidence="1">Membrane</location>
        <topology evidence="1">Multi-pass membrane protein</topology>
    </subcellularLocation>
</comment>